<dbReference type="Gene3D" id="1.10.10.60">
    <property type="entry name" value="Homeodomain-like"/>
    <property type="match status" value="2"/>
</dbReference>
<dbReference type="FunFam" id="1.10.10.60:FF:000001">
    <property type="entry name" value="MYB-related transcription factor"/>
    <property type="match status" value="1"/>
</dbReference>
<evidence type="ECO:0000256" key="5">
    <source>
        <dbReference type="ARBA" id="ARBA00023159"/>
    </source>
</evidence>
<evidence type="ECO:0000259" key="10">
    <source>
        <dbReference type="PROSITE" id="PS51294"/>
    </source>
</evidence>
<dbReference type="Pfam" id="PF00249">
    <property type="entry name" value="Myb_DNA-binding"/>
    <property type="match status" value="2"/>
</dbReference>
<dbReference type="Proteomes" id="UP000027138">
    <property type="component" value="Unassembled WGS sequence"/>
</dbReference>
<dbReference type="PANTHER" id="PTHR47995">
    <property type="entry name" value="TRANSCRIPTION FACTOR MYB33-RELATED"/>
    <property type="match status" value="1"/>
</dbReference>
<dbReference type="GO" id="GO:0009653">
    <property type="term" value="P:anatomical structure morphogenesis"/>
    <property type="evidence" value="ECO:0007669"/>
    <property type="project" value="UniProtKB-ARBA"/>
</dbReference>
<dbReference type="SMART" id="SM00717">
    <property type="entry name" value="SANT"/>
    <property type="match status" value="2"/>
</dbReference>
<feature type="compositionally biased region" description="Low complexity" evidence="8">
    <location>
        <begin position="234"/>
        <end position="255"/>
    </location>
</feature>
<feature type="region of interest" description="Disordered" evidence="8">
    <location>
        <begin position="208"/>
        <end position="307"/>
    </location>
</feature>
<keyword evidence="13" id="KW-1185">Reference proteome</keyword>
<protein>
    <submittedName>
        <fullName evidence="11">MYB family protein</fullName>
    </submittedName>
</protein>
<accession>A0A067L3R9</accession>
<keyword evidence="4" id="KW-0238">DNA-binding</keyword>
<evidence type="ECO:0000256" key="4">
    <source>
        <dbReference type="ARBA" id="ARBA00023125"/>
    </source>
</evidence>
<dbReference type="EMBL" id="KM034646">
    <property type="protein sequence ID" value="AIT52226.1"/>
    <property type="molecule type" value="Genomic_DNA"/>
</dbReference>
<feature type="compositionally biased region" description="Low complexity" evidence="8">
    <location>
        <begin position="271"/>
        <end position="285"/>
    </location>
</feature>
<feature type="compositionally biased region" description="Basic residues" evidence="8">
    <location>
        <begin position="256"/>
        <end position="270"/>
    </location>
</feature>
<proteinExistence type="predicted"/>
<evidence type="ECO:0000313" key="11">
    <source>
        <dbReference type="EMBL" id="AIT52226.1"/>
    </source>
</evidence>
<dbReference type="PROSITE" id="PS50090">
    <property type="entry name" value="MYB_LIKE"/>
    <property type="match status" value="2"/>
</dbReference>
<comment type="subcellular location">
    <subcellularLocation>
        <location evidence="1">Nucleus</location>
    </subcellularLocation>
</comment>
<keyword evidence="7" id="KW-0539">Nucleus</keyword>
<evidence type="ECO:0000256" key="2">
    <source>
        <dbReference type="ARBA" id="ARBA00022737"/>
    </source>
</evidence>
<reference evidence="11" key="2">
    <citation type="submission" date="2014-06" db="EMBL/GenBank/DDBJ databases">
        <title>Genome-wide analysis of the MYB gene family in physic nut (Jatropha curcas L.).</title>
        <authorList>
            <person name="Zhou C."/>
            <person name="Wu P."/>
            <person name="Chen Y."/>
            <person name="Li M."/>
            <person name="Jiang H."/>
            <person name="Wu G."/>
        </authorList>
    </citation>
    <scope>NUCLEOTIDE SEQUENCE</scope>
</reference>
<dbReference type="GO" id="GO:0045893">
    <property type="term" value="P:positive regulation of DNA-templated transcription"/>
    <property type="evidence" value="ECO:0007669"/>
    <property type="project" value="UniProtKB-ARBA"/>
</dbReference>
<dbReference type="InterPro" id="IPR009057">
    <property type="entry name" value="Homeodomain-like_sf"/>
</dbReference>
<gene>
    <name evidence="12" type="ORF">JCGZ_00902</name>
</gene>
<feature type="domain" description="Myb-like" evidence="9">
    <location>
        <begin position="57"/>
        <end position="109"/>
    </location>
</feature>
<dbReference type="GO" id="GO:0048235">
    <property type="term" value="P:pollen sperm cell differentiation"/>
    <property type="evidence" value="ECO:0007669"/>
    <property type="project" value="UniProtKB-ARBA"/>
</dbReference>
<dbReference type="GO" id="GO:0040008">
    <property type="term" value="P:regulation of growth"/>
    <property type="evidence" value="ECO:0007669"/>
    <property type="project" value="UniProtKB-ARBA"/>
</dbReference>
<feature type="region of interest" description="Disordered" evidence="8">
    <location>
        <begin position="343"/>
        <end position="370"/>
    </location>
</feature>
<dbReference type="SUPFAM" id="SSF46689">
    <property type="entry name" value="Homeodomain-like"/>
    <property type="match status" value="1"/>
</dbReference>
<reference evidence="12 13" key="1">
    <citation type="journal article" date="2014" name="PLoS ONE">
        <title>Global Analysis of Gene Expression Profiles in Physic Nut (Jatropha curcas L.) Seedlings Exposed to Salt Stress.</title>
        <authorList>
            <person name="Zhang L."/>
            <person name="Zhang C."/>
            <person name="Wu P."/>
            <person name="Chen Y."/>
            <person name="Li M."/>
            <person name="Jiang H."/>
            <person name="Wu G."/>
        </authorList>
    </citation>
    <scope>NUCLEOTIDE SEQUENCE [LARGE SCALE GENOMIC DNA]</scope>
    <source>
        <strain evidence="13">cv. GZQX0401</strain>
        <tissue evidence="12">Young leaves</tissue>
    </source>
</reference>
<evidence type="ECO:0000313" key="13">
    <source>
        <dbReference type="Proteomes" id="UP000027138"/>
    </source>
</evidence>
<evidence type="ECO:0000256" key="1">
    <source>
        <dbReference type="ARBA" id="ARBA00004123"/>
    </source>
</evidence>
<sequence>MMPTSNGGSEVGGGSTGSGGSCGDIAAAAAIHGVGADMVAPPHHDGGTAGGGDVNGETILKKGPWTAEEDAILVDYVRKHGEGNWNAVQRHSGLSRCGKSCRLRWANHLRPNLKKGAFSPEEERLIVELHAKFGNKWARMASLLPGRTDNEIKNYWNTRVKRHQRQGLPLYPADIQPQQLPSSHFYHHPLHHNSQSISITQATPISSFSFPTHHLPAQNTATTPTSTTPPPVSPGTTSTSFPTLPLSDFSQSQPQHPHHLQYNPHHHHSSHSSPSTPTSFSFQTQLPSPTHPHTPYTNASSSPLSSPTTTALPLFDFTIARTPPILQAPMRFKRFSSTPNFASLVNNNPPSTSSVSPDSHFSLPTSASNTPPLSHQIPSCFSSFLNSSYSTSDFHAELQKENQEMCSLLAAVTQPELPSSQFVSTANRIGIPSVSKFSKRATKKKFGNSVKDKVNGKLGFALEDLLKEAKVLTECGQTYIDQSSLILQEEKPKLLMTDGFGSYWDQPDSLALSPGMDQKVEDGGQLNMMPEDFIKVLNDLPSSTQPELYSDRADISNGQSSVITDDNIGFEMQMASLFPPADHGRTLGSCSWDNLPGIC</sequence>
<evidence type="ECO:0000256" key="7">
    <source>
        <dbReference type="ARBA" id="ARBA00023242"/>
    </source>
</evidence>
<dbReference type="CDD" id="cd00167">
    <property type="entry name" value="SANT"/>
    <property type="match status" value="2"/>
</dbReference>
<dbReference type="GO" id="GO:0003677">
    <property type="term" value="F:DNA binding"/>
    <property type="evidence" value="ECO:0007669"/>
    <property type="project" value="UniProtKB-KW"/>
</dbReference>
<dbReference type="InterPro" id="IPR017930">
    <property type="entry name" value="Myb_dom"/>
</dbReference>
<keyword evidence="3" id="KW-0805">Transcription regulation</keyword>
<keyword evidence="2" id="KW-0677">Repeat</keyword>
<evidence type="ECO:0000256" key="6">
    <source>
        <dbReference type="ARBA" id="ARBA00023163"/>
    </source>
</evidence>
<dbReference type="InterPro" id="IPR001005">
    <property type="entry name" value="SANT/Myb"/>
</dbReference>
<dbReference type="PANTHER" id="PTHR47995:SF18">
    <property type="entry name" value="TRANSCRIPTION FACTOR MYB65"/>
    <property type="match status" value="1"/>
</dbReference>
<feature type="domain" description="Myb-like" evidence="9">
    <location>
        <begin position="110"/>
        <end position="160"/>
    </location>
</feature>
<dbReference type="OrthoDB" id="2143914at2759"/>
<dbReference type="EMBL" id="KK914353">
    <property type="protein sequence ID" value="KDP39145.1"/>
    <property type="molecule type" value="Genomic_DNA"/>
</dbReference>
<name>A0A067L3R9_JATCU</name>
<evidence type="ECO:0000313" key="12">
    <source>
        <dbReference type="EMBL" id="KDP39145.1"/>
    </source>
</evidence>
<dbReference type="FunFam" id="1.10.10.60:FF:000119">
    <property type="entry name" value="Transcription factor GAMYB"/>
    <property type="match status" value="1"/>
</dbReference>
<evidence type="ECO:0000259" key="9">
    <source>
        <dbReference type="PROSITE" id="PS50090"/>
    </source>
</evidence>
<keyword evidence="6" id="KW-0804">Transcription</keyword>
<keyword evidence="5" id="KW-0010">Activator</keyword>
<dbReference type="AlphaFoldDB" id="A0A067L3R9"/>
<feature type="compositionally biased region" description="Low complexity" evidence="8">
    <location>
        <begin position="343"/>
        <end position="362"/>
    </location>
</feature>
<feature type="domain" description="HTH myb-type" evidence="10">
    <location>
        <begin position="60"/>
        <end position="109"/>
    </location>
</feature>
<evidence type="ECO:0000256" key="3">
    <source>
        <dbReference type="ARBA" id="ARBA00023015"/>
    </source>
</evidence>
<dbReference type="GO" id="GO:0005634">
    <property type="term" value="C:nucleus"/>
    <property type="evidence" value="ECO:0007669"/>
    <property type="project" value="UniProtKB-SubCell"/>
</dbReference>
<evidence type="ECO:0000256" key="8">
    <source>
        <dbReference type="SAM" id="MobiDB-lite"/>
    </source>
</evidence>
<organism evidence="12 13">
    <name type="scientific">Jatropha curcas</name>
    <name type="common">Barbados nut</name>
    <dbReference type="NCBI Taxonomy" id="180498"/>
    <lineage>
        <taxon>Eukaryota</taxon>
        <taxon>Viridiplantae</taxon>
        <taxon>Streptophyta</taxon>
        <taxon>Embryophyta</taxon>
        <taxon>Tracheophyta</taxon>
        <taxon>Spermatophyta</taxon>
        <taxon>Magnoliopsida</taxon>
        <taxon>eudicotyledons</taxon>
        <taxon>Gunneridae</taxon>
        <taxon>Pentapetalae</taxon>
        <taxon>rosids</taxon>
        <taxon>fabids</taxon>
        <taxon>Malpighiales</taxon>
        <taxon>Euphorbiaceae</taxon>
        <taxon>Crotonoideae</taxon>
        <taxon>Jatropheae</taxon>
        <taxon>Jatropha</taxon>
    </lineage>
</organism>
<dbReference type="PROSITE" id="PS51294">
    <property type="entry name" value="HTH_MYB"/>
    <property type="match status" value="2"/>
</dbReference>
<feature type="domain" description="HTH myb-type" evidence="10">
    <location>
        <begin position="110"/>
        <end position="164"/>
    </location>
</feature>